<feature type="compositionally biased region" description="Basic and acidic residues" evidence="1">
    <location>
        <begin position="118"/>
        <end position="142"/>
    </location>
</feature>
<dbReference type="InParanoid" id="A0A078B4L5"/>
<dbReference type="EMBL" id="CCKQ01016294">
    <property type="protein sequence ID" value="CDW88167.1"/>
    <property type="molecule type" value="Genomic_DNA"/>
</dbReference>
<dbReference type="Proteomes" id="UP000039865">
    <property type="component" value="Unassembled WGS sequence"/>
</dbReference>
<proteinExistence type="predicted"/>
<keyword evidence="4" id="KW-1185">Reference proteome</keyword>
<keyword evidence="2" id="KW-1133">Transmembrane helix</keyword>
<evidence type="ECO:0000256" key="1">
    <source>
        <dbReference type="SAM" id="MobiDB-lite"/>
    </source>
</evidence>
<accession>A0A078B4L5</accession>
<reference evidence="3 4" key="1">
    <citation type="submission" date="2014-06" db="EMBL/GenBank/DDBJ databases">
        <authorList>
            <person name="Swart Estienne"/>
        </authorList>
    </citation>
    <scope>NUCLEOTIDE SEQUENCE [LARGE SCALE GENOMIC DNA]</scope>
    <source>
        <strain evidence="3 4">130c</strain>
    </source>
</reference>
<evidence type="ECO:0008006" key="5">
    <source>
        <dbReference type="Google" id="ProtNLM"/>
    </source>
</evidence>
<feature type="region of interest" description="Disordered" evidence="1">
    <location>
        <begin position="81"/>
        <end position="197"/>
    </location>
</feature>
<evidence type="ECO:0000313" key="3">
    <source>
        <dbReference type="EMBL" id="CDW88167.1"/>
    </source>
</evidence>
<sequence length="348" mass="41262">MNIIERYYMKKASSYQTDTKYDRLEPSDIHHIKRAEFYLVAAPVATVSILYLINKLKNEVLMSQHFFYIIKSYQERFQSKYKREQDQKRAQEQAQKEQASRSSDQSDPKNLNQLYKSIEQEKQQQREKELEAVKARQDDAKKMQQMSYKRNIDPFEKKQRYTMQNSDLPGQEFSSRKLTSRRDENTVKKQEGKMNASQYMESSNQVYHESYTKPEGSIYTQALKDQNVEQYAPEGANAMDRQRQKMRGMQFGYIRESYNRLLGSTRSQRRFKLFMFAFPAIISFGVAVQNYLQVTFGIYLKYQALVDSYYLQQKETNEISFIENTQEIILKQIQSQQGSIVPTPNQQL</sequence>
<name>A0A078B4L5_STYLE</name>
<keyword evidence="2" id="KW-0472">Membrane</keyword>
<organism evidence="3 4">
    <name type="scientific">Stylonychia lemnae</name>
    <name type="common">Ciliate</name>
    <dbReference type="NCBI Taxonomy" id="5949"/>
    <lineage>
        <taxon>Eukaryota</taxon>
        <taxon>Sar</taxon>
        <taxon>Alveolata</taxon>
        <taxon>Ciliophora</taxon>
        <taxon>Intramacronucleata</taxon>
        <taxon>Spirotrichea</taxon>
        <taxon>Stichotrichia</taxon>
        <taxon>Sporadotrichida</taxon>
        <taxon>Oxytrichidae</taxon>
        <taxon>Stylonychinae</taxon>
        <taxon>Stylonychia</taxon>
    </lineage>
</organism>
<feature type="transmembrane region" description="Helical" evidence="2">
    <location>
        <begin position="273"/>
        <end position="292"/>
    </location>
</feature>
<dbReference type="OrthoDB" id="10541526at2759"/>
<keyword evidence="2" id="KW-0812">Transmembrane</keyword>
<feature type="compositionally biased region" description="Polar residues" evidence="1">
    <location>
        <begin position="161"/>
        <end position="177"/>
    </location>
</feature>
<feature type="compositionally biased region" description="Basic and acidic residues" evidence="1">
    <location>
        <begin position="81"/>
        <end position="107"/>
    </location>
</feature>
<gene>
    <name evidence="3" type="primary">Contig15075.g16065</name>
    <name evidence="3" type="ORF">STYLEM_17285</name>
</gene>
<evidence type="ECO:0000313" key="4">
    <source>
        <dbReference type="Proteomes" id="UP000039865"/>
    </source>
</evidence>
<evidence type="ECO:0000256" key="2">
    <source>
        <dbReference type="SAM" id="Phobius"/>
    </source>
</evidence>
<feature type="compositionally biased region" description="Basic and acidic residues" evidence="1">
    <location>
        <begin position="150"/>
        <end position="159"/>
    </location>
</feature>
<dbReference type="AlphaFoldDB" id="A0A078B4L5"/>
<protein>
    <recommendedName>
        <fullName evidence="5">Transmembrane protein</fullName>
    </recommendedName>
</protein>
<feature type="compositionally biased region" description="Basic and acidic residues" evidence="1">
    <location>
        <begin position="180"/>
        <end position="192"/>
    </location>
</feature>